<evidence type="ECO:0000256" key="1">
    <source>
        <dbReference type="ARBA" id="ARBA00038211"/>
    </source>
</evidence>
<dbReference type="EMBL" id="NBNE01000570">
    <property type="protein sequence ID" value="OWZ18563.1"/>
    <property type="molecule type" value="Genomic_DNA"/>
</dbReference>
<evidence type="ECO:0000313" key="3">
    <source>
        <dbReference type="EMBL" id="OWZ18563.1"/>
    </source>
</evidence>
<dbReference type="SUPFAM" id="SSF56112">
    <property type="entry name" value="Protein kinase-like (PK-like)"/>
    <property type="match status" value="1"/>
</dbReference>
<organism evidence="3 4">
    <name type="scientific">Phytophthora megakarya</name>
    <dbReference type="NCBI Taxonomy" id="4795"/>
    <lineage>
        <taxon>Eukaryota</taxon>
        <taxon>Sar</taxon>
        <taxon>Stramenopiles</taxon>
        <taxon>Oomycota</taxon>
        <taxon>Peronosporomycetes</taxon>
        <taxon>Peronosporales</taxon>
        <taxon>Peronosporaceae</taxon>
        <taxon>Phytophthora</taxon>
    </lineage>
</organism>
<dbReference type="PANTHER" id="PTHR22603">
    <property type="entry name" value="CHOLINE/ETHANOALAMINE KINASE"/>
    <property type="match status" value="1"/>
</dbReference>
<dbReference type="AlphaFoldDB" id="A0A225WLK5"/>
<dbReference type="OrthoDB" id="120838at2759"/>
<accession>A0A225WLK5</accession>
<dbReference type="Gene3D" id="3.90.1200.10">
    <property type="match status" value="1"/>
</dbReference>
<feature type="compositionally biased region" description="Low complexity" evidence="2">
    <location>
        <begin position="208"/>
        <end position="219"/>
    </location>
</feature>
<dbReference type="GO" id="GO:0006646">
    <property type="term" value="P:phosphatidylethanolamine biosynthetic process"/>
    <property type="evidence" value="ECO:0007669"/>
    <property type="project" value="TreeGrafter"/>
</dbReference>
<keyword evidence="3" id="KW-0418">Kinase</keyword>
<keyword evidence="4" id="KW-1185">Reference proteome</keyword>
<dbReference type="PANTHER" id="PTHR22603:SF93">
    <property type="entry name" value="RE24176P"/>
    <property type="match status" value="1"/>
</dbReference>
<dbReference type="InterPro" id="IPR011009">
    <property type="entry name" value="Kinase-like_dom_sf"/>
</dbReference>
<keyword evidence="3" id="KW-0808">Transferase</keyword>
<gene>
    <name evidence="3" type="ORF">PHMEG_0007320</name>
</gene>
<name>A0A225WLK5_9STRA</name>
<proteinExistence type="inferred from homology"/>
<dbReference type="STRING" id="4795.A0A225WLK5"/>
<protein>
    <submittedName>
        <fullName evidence="3">Choline/ethanolamine kinase</fullName>
    </submittedName>
</protein>
<reference evidence="4" key="1">
    <citation type="submission" date="2017-03" db="EMBL/GenBank/DDBJ databases">
        <title>Phytopthora megakarya and P. palmivora, two closely related causual agents of cacao black pod achieved similar genome size and gene model numbers by different mechanisms.</title>
        <authorList>
            <person name="Ali S."/>
            <person name="Shao J."/>
            <person name="Larry D.J."/>
            <person name="Kronmiller B."/>
            <person name="Shen D."/>
            <person name="Strem M.D."/>
            <person name="Melnick R.L."/>
            <person name="Guiltinan M.J."/>
            <person name="Tyler B.M."/>
            <person name="Meinhardt L.W."/>
            <person name="Bailey B.A."/>
        </authorList>
    </citation>
    <scope>NUCLEOTIDE SEQUENCE [LARGE SCALE GENOMIC DNA]</scope>
    <source>
        <strain evidence="4">zdho120</strain>
    </source>
</reference>
<comment type="similarity">
    <text evidence="1">Belongs to the choline/ethanolamine kinase family.</text>
</comment>
<evidence type="ECO:0000256" key="2">
    <source>
        <dbReference type="SAM" id="MobiDB-lite"/>
    </source>
</evidence>
<feature type="region of interest" description="Disordered" evidence="2">
    <location>
        <begin position="199"/>
        <end position="219"/>
    </location>
</feature>
<dbReference type="Pfam" id="PF01633">
    <property type="entry name" value="Choline_kinase"/>
    <property type="match status" value="1"/>
</dbReference>
<comment type="caution">
    <text evidence="3">The sequence shown here is derived from an EMBL/GenBank/DDBJ whole genome shotgun (WGS) entry which is preliminary data.</text>
</comment>
<sequence>MFNLLFFSLGQCARMKKVSWLSLSIVGGARARVTQRTLFLSTYSDDLNCSNIVYARIDNDICTDTSVCTIRNDSDGSFHDTELTACILDREAYLKTAFKGSPYLTVELYPTDCLGKSYNTRSFIADGNCHPYKDNHFKVVQTNGTISVLSAESGCESTDWQEEWKVNSDTQLNTEACVTDGTNTWKSYFIAETTVIDESTSPPPTTVPTPTSTTEAPVATTTAPQEYQRFTVRTVNPIDYNNATSAPIYLRLEANTNSLASHLFWALWGYIQASQSTIDFDFLAYGKCRYDASRIHRV</sequence>
<dbReference type="GO" id="GO:0004305">
    <property type="term" value="F:ethanolamine kinase activity"/>
    <property type="evidence" value="ECO:0007669"/>
    <property type="project" value="TreeGrafter"/>
</dbReference>
<dbReference type="Proteomes" id="UP000198211">
    <property type="component" value="Unassembled WGS sequence"/>
</dbReference>
<dbReference type="GO" id="GO:0005737">
    <property type="term" value="C:cytoplasm"/>
    <property type="evidence" value="ECO:0007669"/>
    <property type="project" value="TreeGrafter"/>
</dbReference>
<evidence type="ECO:0000313" key="4">
    <source>
        <dbReference type="Proteomes" id="UP000198211"/>
    </source>
</evidence>
<dbReference type="GO" id="GO:0004103">
    <property type="term" value="F:choline kinase activity"/>
    <property type="evidence" value="ECO:0007669"/>
    <property type="project" value="TreeGrafter"/>
</dbReference>